<evidence type="ECO:0000313" key="2">
    <source>
        <dbReference type="EMBL" id="MCA9397639.1"/>
    </source>
</evidence>
<feature type="transmembrane region" description="Helical" evidence="1">
    <location>
        <begin position="61"/>
        <end position="79"/>
    </location>
</feature>
<sequence length="113" mass="12673">MNNIRRLILINSLVWFGLSVGSLIYLLINGFSMLRLMYLFIMLCVCCVVFYFYFQISSLSKASYSVSLVVFGILTITSLTDDLGIIDIGIFLLSGITFIVLLTSKKALLTHSK</sequence>
<gene>
    <name evidence="2" type="ORF">KC573_02320</name>
</gene>
<evidence type="ECO:0000313" key="3">
    <source>
        <dbReference type="Proteomes" id="UP000699691"/>
    </source>
</evidence>
<name>A0A955LVR7_UNCKA</name>
<dbReference type="EMBL" id="JAGQKY010000087">
    <property type="protein sequence ID" value="MCA9397639.1"/>
    <property type="molecule type" value="Genomic_DNA"/>
</dbReference>
<keyword evidence="1" id="KW-0472">Membrane</keyword>
<organism evidence="2 3">
    <name type="scientific">candidate division WWE3 bacterium</name>
    <dbReference type="NCBI Taxonomy" id="2053526"/>
    <lineage>
        <taxon>Bacteria</taxon>
        <taxon>Katanobacteria</taxon>
    </lineage>
</organism>
<comment type="caution">
    <text evidence="2">The sequence shown here is derived from an EMBL/GenBank/DDBJ whole genome shotgun (WGS) entry which is preliminary data.</text>
</comment>
<dbReference type="Proteomes" id="UP000699691">
    <property type="component" value="Unassembled WGS sequence"/>
</dbReference>
<feature type="transmembrane region" description="Helical" evidence="1">
    <location>
        <begin position="7"/>
        <end position="28"/>
    </location>
</feature>
<dbReference type="AlphaFoldDB" id="A0A955LVR7"/>
<feature type="transmembrane region" description="Helical" evidence="1">
    <location>
        <begin position="85"/>
        <end position="103"/>
    </location>
</feature>
<reference evidence="2" key="2">
    <citation type="journal article" date="2021" name="Microbiome">
        <title>Successional dynamics and alternative stable states in a saline activated sludge microbial community over 9 years.</title>
        <authorList>
            <person name="Wang Y."/>
            <person name="Ye J."/>
            <person name="Ju F."/>
            <person name="Liu L."/>
            <person name="Boyd J.A."/>
            <person name="Deng Y."/>
            <person name="Parks D.H."/>
            <person name="Jiang X."/>
            <person name="Yin X."/>
            <person name="Woodcroft B.J."/>
            <person name="Tyson G.W."/>
            <person name="Hugenholtz P."/>
            <person name="Polz M.F."/>
            <person name="Zhang T."/>
        </authorList>
    </citation>
    <scope>NUCLEOTIDE SEQUENCE</scope>
    <source>
        <strain evidence="2">HKST-UBA02</strain>
    </source>
</reference>
<accession>A0A955LVR7</accession>
<feature type="transmembrane region" description="Helical" evidence="1">
    <location>
        <begin position="34"/>
        <end position="54"/>
    </location>
</feature>
<evidence type="ECO:0000256" key="1">
    <source>
        <dbReference type="SAM" id="Phobius"/>
    </source>
</evidence>
<keyword evidence="1" id="KW-1133">Transmembrane helix</keyword>
<proteinExistence type="predicted"/>
<reference evidence="2" key="1">
    <citation type="submission" date="2020-04" db="EMBL/GenBank/DDBJ databases">
        <authorList>
            <person name="Zhang T."/>
        </authorList>
    </citation>
    <scope>NUCLEOTIDE SEQUENCE</scope>
    <source>
        <strain evidence="2">HKST-UBA02</strain>
    </source>
</reference>
<keyword evidence="1" id="KW-0812">Transmembrane</keyword>
<protein>
    <submittedName>
        <fullName evidence="2">Uncharacterized protein</fullName>
    </submittedName>
</protein>